<evidence type="ECO:0000313" key="2">
    <source>
        <dbReference type="EMBL" id="SIN96089.1"/>
    </source>
</evidence>
<dbReference type="Pfam" id="PF18911">
    <property type="entry name" value="PKD_4"/>
    <property type="match status" value="1"/>
</dbReference>
<dbReference type="Gene3D" id="2.60.40.10">
    <property type="entry name" value="Immunoglobulins"/>
    <property type="match status" value="5"/>
</dbReference>
<protein>
    <submittedName>
        <fullName evidence="2">Gliding motility-associated C-terminal domain-containing protein</fullName>
    </submittedName>
</protein>
<evidence type="ECO:0000259" key="1">
    <source>
        <dbReference type="PROSITE" id="PS50093"/>
    </source>
</evidence>
<dbReference type="InterPro" id="IPR000601">
    <property type="entry name" value="PKD_dom"/>
</dbReference>
<reference evidence="2 3" key="1">
    <citation type="submission" date="2016-11" db="EMBL/GenBank/DDBJ databases">
        <authorList>
            <person name="Jaros S."/>
            <person name="Januszkiewicz K."/>
            <person name="Wedrychowicz H."/>
        </authorList>
    </citation>
    <scope>NUCLEOTIDE SEQUENCE [LARGE SCALE GENOMIC DNA]</scope>
    <source>
        <strain evidence="2 3">DSM 24787</strain>
    </source>
</reference>
<dbReference type="Proteomes" id="UP000185003">
    <property type="component" value="Unassembled WGS sequence"/>
</dbReference>
<dbReference type="SUPFAM" id="SSF81296">
    <property type="entry name" value="E set domains"/>
    <property type="match status" value="1"/>
</dbReference>
<evidence type="ECO:0000313" key="3">
    <source>
        <dbReference type="Proteomes" id="UP000185003"/>
    </source>
</evidence>
<feature type="domain" description="PKD" evidence="1">
    <location>
        <begin position="345"/>
        <end position="404"/>
    </location>
</feature>
<dbReference type="InterPro" id="IPR044023">
    <property type="entry name" value="Ig_7"/>
</dbReference>
<name>A0A1N6FLD2_9BACT</name>
<dbReference type="PROSITE" id="PS50093">
    <property type="entry name" value="PKD"/>
    <property type="match status" value="1"/>
</dbReference>
<sequence>MHLSLCSSTYWSRKLGFIILQSLAIVLLGSFTSVHAQAPTIASFTPTTACQGQSITITGTDFTGATSVRIGGLNATGFTVNSATSITVNVPDQAANGTVEVTTPAGTAVSSTNISVLTTPQPVLRDLSSLDPFSNCVGNATYQLVVGNNSVTTGTGNVYQINWGDNTPVFTSTDWAPGAQTTHTYTSQGFFPIVITITPANGCAKSVTYQFYNGNNPLASFSTSTSTTGLCAPAPVEFQIGNWFNNSPGTTYVLNFGDGSPIVTLQHPLNATNAVHLITHQYTTSSCPNIDFIATLRVTNGCFTTTYTLDKIIVRKKPIADFGLPLTACTNTPVCFTNQTINGSSGSNSCSSASVFTWDFGDGNTYTGPTLSPCHTYAAGTYNVTLTASNASCGSDSKTKQITVSPLSPPPVVSPVAYCRGATAAQLTATGTGLLWYTGPTGGTGSVIAPTPSTNTPGTTTYYVTQTIPGSCESPRVPLVVTVNALPAAPGVTTPVQLCLNQTANPLTATGSGLLWYSGPTGGIGSPTAPTPSTTAIGSTNYYVSQTVNNCEGPRALIVVTVNPLAVMPAVVSPVLYCQNQPAVPLTATGTGLLWYTGPTGGTGSPTAPTPLTNTPGSTTYYVSQVTGCGESPRASITVDVTQAPNASITYTPAVLCNVINSAVNPNPPIPVSQTGTSGGTYSTSPAGLPIDPATGEINPSGATAGTYTIRYIVPGTGGCASYTATTTVTINSTPTATITYPPICTADAATNVSLTGTAGGTYSSAAGLTINPATGSITPATSTPGTYAVTYTIAAAGPCPGFTTSTNVTVTQAPSASISYTPAVLCNVLNSATTPNLPVSVSQTGTTGGTYSTSPAGLPIDPTTGEINPSGAVASTYIIRYTVPGTGGCANYAATTTVTINSTPTATITYPPICTADAATNVSLTGTAGGTYSSVAGLTINPATGSITPATSTPGTYAVTYTIAAAGPCPGFATSTNVTVTQAPSASISYTPAVLCNVLNSAANPNPPITVNQTGTTGGTYSITPAGLPIDPTTGEVNPSGATAGTYTIRYTVRGTGGCADYSTTATVSISGAPTATINYAGSPYCGSTTILQQVSLSGTTGGTFTSSQGLSINAVTGAINPSLSVPGIYSVRYTIAASAPCPGYTTTANLTIHESPVITFPIPNQTICSGETATYIPSSTVANTTYSWSVVGALPPNVSGVSTGSSTGPISLSFTNTGVISQAITVRVLPVNPSLPPCPGIPYNIVLNVKPATPAPVTNIANFCMGTPPAALQVNPIPGTTIKWYDGNMVLLNAAPVISTNTAGQFTYYVSQTNTFGCESPKSAILAIVHPTAKIVSSSYTHPTSCGIPTGSIVLNVLDLNNGPLPNIPVIVHYDKFQTSYTFSTNTDASGRIVIPLTAGTYSGISVQTNGGCTSQKIPDVFVLRDPTPPAQPVAGYNPPVCSGTALTLTALSPTSTQAGPVDYVWVGPAFGTFADTVRNTVITFPSAAMSHAGTYIVYAIQNNCISLPATFNVVINQAPLKPVIATKTPLCVGDDLVLQAYSSIPGNAALTYLWKGPGTGFPVNTSNAGINKVKIQDAGIYTVTVTSPQTGCSTSTDTLIQIGGYPIVKFPQDTLILPTGTRINLAPVITNAAEPGILPIRSYTWTPSQELTCNDPACSSPVATVKNNICYNVTATNIYGCSRSDDICIKVFCQNSQVFIPNAFVPNGNVPENTKLIVRGTGIASVKSFRIFNRWGKMLFERSNFPANSTDFGWDGRVNGKMADTGVYIYTVEVICENGTPYTFKGNVTLL</sequence>
<keyword evidence="3" id="KW-1185">Reference proteome</keyword>
<proteinExistence type="predicted"/>
<dbReference type="InterPro" id="IPR014756">
    <property type="entry name" value="Ig_E-set"/>
</dbReference>
<organism evidence="2 3">
    <name type="scientific">Chitinophaga niabensis</name>
    <dbReference type="NCBI Taxonomy" id="536979"/>
    <lineage>
        <taxon>Bacteria</taxon>
        <taxon>Pseudomonadati</taxon>
        <taxon>Bacteroidota</taxon>
        <taxon>Chitinophagia</taxon>
        <taxon>Chitinophagales</taxon>
        <taxon>Chitinophagaceae</taxon>
        <taxon>Chitinophaga</taxon>
    </lineage>
</organism>
<dbReference type="CDD" id="cd00146">
    <property type="entry name" value="PKD"/>
    <property type="match status" value="1"/>
</dbReference>
<dbReference type="InterPro" id="IPR022409">
    <property type="entry name" value="PKD/Chitinase_dom"/>
</dbReference>
<dbReference type="InterPro" id="IPR013783">
    <property type="entry name" value="Ig-like_fold"/>
</dbReference>
<dbReference type="EMBL" id="FSRA01000001">
    <property type="protein sequence ID" value="SIN96089.1"/>
    <property type="molecule type" value="Genomic_DNA"/>
</dbReference>
<dbReference type="SMART" id="SM00089">
    <property type="entry name" value="PKD"/>
    <property type="match status" value="1"/>
</dbReference>
<dbReference type="InterPro" id="IPR035986">
    <property type="entry name" value="PKD_dom_sf"/>
</dbReference>
<gene>
    <name evidence="2" type="ORF">SAMN04488055_2284</name>
</gene>
<dbReference type="Pfam" id="PF13585">
    <property type="entry name" value="CHU_C"/>
    <property type="match status" value="1"/>
</dbReference>
<dbReference type="STRING" id="536979.SAMN04488055_2284"/>
<accession>A0A1N6FLD2</accession>
<dbReference type="SUPFAM" id="SSF49299">
    <property type="entry name" value="PKD domain"/>
    <property type="match status" value="1"/>
</dbReference>
<dbReference type="Pfam" id="PF19081">
    <property type="entry name" value="Ig_7"/>
    <property type="match status" value="4"/>
</dbReference>